<evidence type="ECO:0000313" key="3">
    <source>
        <dbReference type="EMBL" id="KAK8846851.1"/>
    </source>
</evidence>
<feature type="compositionally biased region" description="Polar residues" evidence="1">
    <location>
        <begin position="10"/>
        <end position="19"/>
    </location>
</feature>
<feature type="compositionally biased region" description="Polar residues" evidence="1">
    <location>
        <begin position="98"/>
        <end position="112"/>
    </location>
</feature>
<accession>A0AAW0YV61</accession>
<dbReference type="Proteomes" id="UP001388673">
    <property type="component" value="Unassembled WGS sequence"/>
</dbReference>
<feature type="transmembrane region" description="Helical" evidence="2">
    <location>
        <begin position="320"/>
        <end position="341"/>
    </location>
</feature>
<sequence length="356" mass="38402">MPDSRPRDSGFNSIGNLLSTPYDADDSDGDEELFTPNASARTPTPATAPSSAKGYKGILEVKMRSLSHDDVEGEEDDDESTIRFKPHTPIKGAGVSGVISTNNSPSSRQSMESGRVRPPTIVEFPGPSLQPAQGHGFGYPNVHQRPLKGDPLACTRANANRPNEESRIEDSPRTPPRIKSSTTRYPPLPPNLPSRSSHHLSPHRPDQAPTFLLPPPSSPISPLLAAPPKSHISPLSPPFSPFATASRDSGHSRDSSITSESIRAYDIMAEKKAFFREGHEELMSSFSPFVSVKLYEAQRKESGDSAWLAQAQEARGRIKWIILAVLISTLAIVGGLAAYSVTRPSSSSSSHAIVRS</sequence>
<evidence type="ECO:0000256" key="2">
    <source>
        <dbReference type="SAM" id="Phobius"/>
    </source>
</evidence>
<evidence type="ECO:0000256" key="1">
    <source>
        <dbReference type="SAM" id="MobiDB-lite"/>
    </source>
</evidence>
<dbReference type="GeneID" id="92183197"/>
<feature type="compositionally biased region" description="Basic and acidic residues" evidence="1">
    <location>
        <begin position="162"/>
        <end position="172"/>
    </location>
</feature>
<dbReference type="AlphaFoldDB" id="A0AAW0YV61"/>
<keyword evidence="4" id="KW-1185">Reference proteome</keyword>
<protein>
    <submittedName>
        <fullName evidence="3">Uncharacterized protein</fullName>
    </submittedName>
</protein>
<feature type="compositionally biased region" description="Basic and acidic residues" evidence="1">
    <location>
        <begin position="59"/>
        <end position="70"/>
    </location>
</feature>
<keyword evidence="2" id="KW-0812">Transmembrane</keyword>
<dbReference type="EMBL" id="JBCAWK010000011">
    <property type="protein sequence ID" value="KAK8846851.1"/>
    <property type="molecule type" value="Genomic_DNA"/>
</dbReference>
<proteinExistence type="predicted"/>
<feature type="compositionally biased region" description="Acidic residues" evidence="1">
    <location>
        <begin position="23"/>
        <end position="33"/>
    </location>
</feature>
<keyword evidence="2" id="KW-0472">Membrane</keyword>
<name>A0AAW0YV61_9TREE</name>
<dbReference type="KEGG" id="kne:92183197"/>
<organism evidence="3 4">
    <name type="scientific">Kwoniella newhampshirensis</name>
    <dbReference type="NCBI Taxonomy" id="1651941"/>
    <lineage>
        <taxon>Eukaryota</taxon>
        <taxon>Fungi</taxon>
        <taxon>Dikarya</taxon>
        <taxon>Basidiomycota</taxon>
        <taxon>Agaricomycotina</taxon>
        <taxon>Tremellomycetes</taxon>
        <taxon>Tremellales</taxon>
        <taxon>Cryptococcaceae</taxon>
        <taxon>Kwoniella</taxon>
    </lineage>
</organism>
<keyword evidence="2" id="KW-1133">Transmembrane helix</keyword>
<dbReference type="RefSeq" id="XP_066800801.1">
    <property type="nucleotide sequence ID" value="XM_066949028.1"/>
</dbReference>
<evidence type="ECO:0000313" key="4">
    <source>
        <dbReference type="Proteomes" id="UP001388673"/>
    </source>
</evidence>
<feature type="region of interest" description="Disordered" evidence="1">
    <location>
        <begin position="1"/>
        <end position="257"/>
    </location>
</feature>
<reference evidence="3 4" key="1">
    <citation type="journal article" date="2024" name="bioRxiv">
        <title>Comparative genomics of Cryptococcus and Kwoniella reveals pathogenesis evolution and contrasting karyotype dynamics via intercentromeric recombination or chromosome fusion.</title>
        <authorList>
            <person name="Coelho M.A."/>
            <person name="David-Palma M."/>
            <person name="Shea T."/>
            <person name="Bowers K."/>
            <person name="McGinley-Smith S."/>
            <person name="Mohammad A.W."/>
            <person name="Gnirke A."/>
            <person name="Yurkov A.M."/>
            <person name="Nowrousian M."/>
            <person name="Sun S."/>
            <person name="Cuomo C.A."/>
            <person name="Heitman J."/>
        </authorList>
    </citation>
    <scope>NUCLEOTIDE SEQUENCE [LARGE SCALE GENOMIC DNA]</scope>
    <source>
        <strain evidence="3 4">CBS 13917</strain>
    </source>
</reference>
<comment type="caution">
    <text evidence="3">The sequence shown here is derived from an EMBL/GenBank/DDBJ whole genome shotgun (WGS) entry which is preliminary data.</text>
</comment>
<feature type="compositionally biased region" description="Low complexity" evidence="1">
    <location>
        <begin position="35"/>
        <end position="52"/>
    </location>
</feature>
<gene>
    <name evidence="3" type="ORF">IAR55_005939</name>
</gene>